<comment type="caution">
    <text evidence="2">The sequence shown here is derived from an EMBL/GenBank/DDBJ whole genome shotgun (WGS) entry which is preliminary data.</text>
</comment>
<reference evidence="2 3" key="1">
    <citation type="submission" date="2020-08" db="EMBL/GenBank/DDBJ databases">
        <title>A Genomic Blueprint of the Chicken Gut Microbiome.</title>
        <authorList>
            <person name="Gilroy R."/>
            <person name="Ravi A."/>
            <person name="Getino M."/>
            <person name="Pursley I."/>
            <person name="Horton D.L."/>
            <person name="Alikhan N.-F."/>
            <person name="Baker D."/>
            <person name="Gharbi K."/>
            <person name="Hall N."/>
            <person name="Watson M."/>
            <person name="Adriaenssens E.M."/>
            <person name="Foster-Nyarko E."/>
            <person name="Jarju S."/>
            <person name="Secka A."/>
            <person name="Antonio M."/>
            <person name="Oren A."/>
            <person name="Chaudhuri R."/>
            <person name="La Ragione R.M."/>
            <person name="Hildebrand F."/>
            <person name="Pallen M.J."/>
        </authorList>
    </citation>
    <scope>NUCLEOTIDE SEQUENCE [LARGE SCALE GENOMIC DNA]</scope>
    <source>
        <strain evidence="2 3">Sa3CVN1</strain>
    </source>
</reference>
<proteinExistence type="predicted"/>
<organism evidence="2 3">
    <name type="scientific">Clostridium cibarium</name>
    <dbReference type="NCBI Taxonomy" id="2762247"/>
    <lineage>
        <taxon>Bacteria</taxon>
        <taxon>Bacillati</taxon>
        <taxon>Bacillota</taxon>
        <taxon>Clostridia</taxon>
        <taxon>Eubacteriales</taxon>
        <taxon>Clostridiaceae</taxon>
        <taxon>Clostridium</taxon>
    </lineage>
</organism>
<feature type="transmembrane region" description="Helical" evidence="1">
    <location>
        <begin position="149"/>
        <end position="170"/>
    </location>
</feature>
<feature type="transmembrane region" description="Helical" evidence="1">
    <location>
        <begin position="20"/>
        <end position="49"/>
    </location>
</feature>
<gene>
    <name evidence="2" type="ORF">H9661_05305</name>
</gene>
<evidence type="ECO:0000313" key="3">
    <source>
        <dbReference type="Proteomes" id="UP000627781"/>
    </source>
</evidence>
<feature type="transmembrane region" description="Helical" evidence="1">
    <location>
        <begin position="176"/>
        <end position="197"/>
    </location>
</feature>
<dbReference type="RefSeq" id="WP_191767883.1">
    <property type="nucleotide sequence ID" value="NZ_JACSRA010000006.1"/>
</dbReference>
<accession>A0ABR8PRH6</accession>
<evidence type="ECO:0000313" key="2">
    <source>
        <dbReference type="EMBL" id="MBD7910773.1"/>
    </source>
</evidence>
<dbReference type="InterPro" id="IPR006938">
    <property type="entry name" value="DUF624"/>
</dbReference>
<protein>
    <submittedName>
        <fullName evidence="2">DUF624 domain-containing protein</fullName>
    </submittedName>
</protein>
<sequence>MGNFSFDKIFRVFEEVTDFILLNFIWIGCTLLGVVIFGVAPSTVALLSVMRDKIMKKEKYGVVKSFWSTYKREFKKSNIIGIILMILMLMVTINIMNFEAQNGTFFTVLYGVSTLAKLLIIGMSLYIFPLYVHYDMSFKEYFMKGLQLLIMRPFVTVCIAIWTFIMYLGVMLIPGLIPFLTISVYLYGIMAINYQFFMKNEDRLKSTSANSDI</sequence>
<dbReference type="Pfam" id="PF04854">
    <property type="entry name" value="DUF624"/>
    <property type="match status" value="1"/>
</dbReference>
<keyword evidence="1" id="KW-0812">Transmembrane</keyword>
<dbReference type="Proteomes" id="UP000627781">
    <property type="component" value="Unassembled WGS sequence"/>
</dbReference>
<keyword evidence="3" id="KW-1185">Reference proteome</keyword>
<keyword evidence="1" id="KW-0472">Membrane</keyword>
<feature type="transmembrane region" description="Helical" evidence="1">
    <location>
        <begin position="79"/>
        <end position="96"/>
    </location>
</feature>
<name>A0ABR8PRH6_9CLOT</name>
<feature type="transmembrane region" description="Helical" evidence="1">
    <location>
        <begin position="108"/>
        <end position="128"/>
    </location>
</feature>
<evidence type="ECO:0000256" key="1">
    <source>
        <dbReference type="SAM" id="Phobius"/>
    </source>
</evidence>
<dbReference type="EMBL" id="JACSRA010000006">
    <property type="protein sequence ID" value="MBD7910773.1"/>
    <property type="molecule type" value="Genomic_DNA"/>
</dbReference>
<keyword evidence="1" id="KW-1133">Transmembrane helix</keyword>